<proteinExistence type="inferred from homology"/>
<accession>A0A077L6N1</accession>
<dbReference type="NCBIfam" id="TIGR00082">
    <property type="entry name" value="rbfA"/>
    <property type="match status" value="1"/>
</dbReference>
<dbReference type="HAMAP" id="MF_00003">
    <property type="entry name" value="RbfA"/>
    <property type="match status" value="1"/>
</dbReference>
<evidence type="ECO:0000313" key="3">
    <source>
        <dbReference type="EMBL" id="BAP39632.1"/>
    </source>
</evidence>
<dbReference type="AlphaFoldDB" id="A0A077L6N1"/>
<dbReference type="HOGENOM" id="CLU_089475_3_2_14"/>
<dbReference type="GO" id="GO:0043024">
    <property type="term" value="F:ribosomal small subunit binding"/>
    <property type="evidence" value="ECO:0007669"/>
    <property type="project" value="TreeGrafter"/>
</dbReference>
<evidence type="ECO:0000256" key="2">
    <source>
        <dbReference type="HAMAP-Rule" id="MF_00003"/>
    </source>
</evidence>
<evidence type="ECO:0000256" key="1">
    <source>
        <dbReference type="ARBA" id="ARBA00022517"/>
    </source>
</evidence>
<protein>
    <recommendedName>
        <fullName evidence="2">Ribosome-binding factor A</fullName>
    </recommendedName>
</protein>
<dbReference type="RefSeq" id="WP_045433912.1">
    <property type="nucleotide sequence ID" value="NZ_AP014631.1"/>
</dbReference>
<keyword evidence="4" id="KW-1185">Reference proteome</keyword>
<organism evidence="3 4">
    <name type="scientific">Metamycoplasma canadense</name>
    <dbReference type="NCBI Taxonomy" id="29554"/>
    <lineage>
        <taxon>Bacteria</taxon>
        <taxon>Bacillati</taxon>
        <taxon>Mycoplasmatota</taxon>
        <taxon>Mycoplasmoidales</taxon>
        <taxon>Metamycoplasmataceae</taxon>
        <taxon>Metamycoplasma</taxon>
    </lineage>
</organism>
<name>A0A077L6N1_9BACT</name>
<evidence type="ECO:0000313" key="4">
    <source>
        <dbReference type="Proteomes" id="UP000031641"/>
    </source>
</evidence>
<dbReference type="SUPFAM" id="SSF89919">
    <property type="entry name" value="Ribosome-binding factor A, RbfA"/>
    <property type="match status" value="1"/>
</dbReference>
<dbReference type="GO" id="GO:0005829">
    <property type="term" value="C:cytosol"/>
    <property type="evidence" value="ECO:0007669"/>
    <property type="project" value="TreeGrafter"/>
</dbReference>
<gene>
    <name evidence="2 3" type="primary">rbfA</name>
    <name evidence="3" type="ORF">MCAN360_0512</name>
</gene>
<dbReference type="PANTHER" id="PTHR33515:SF1">
    <property type="entry name" value="RIBOSOME-BINDING FACTOR A, CHLOROPLASTIC-RELATED"/>
    <property type="match status" value="1"/>
</dbReference>
<dbReference type="PANTHER" id="PTHR33515">
    <property type="entry name" value="RIBOSOME-BINDING FACTOR A, CHLOROPLASTIC-RELATED"/>
    <property type="match status" value="1"/>
</dbReference>
<dbReference type="STRING" id="29554.MCAN360_0512"/>
<dbReference type="EMBL" id="AP014631">
    <property type="protein sequence ID" value="BAP39632.1"/>
    <property type="molecule type" value="Genomic_DNA"/>
</dbReference>
<dbReference type="GO" id="GO:0030490">
    <property type="term" value="P:maturation of SSU-rRNA"/>
    <property type="evidence" value="ECO:0007669"/>
    <property type="project" value="UniProtKB-UniRule"/>
</dbReference>
<dbReference type="InterPro" id="IPR023799">
    <property type="entry name" value="RbfA_dom_sf"/>
</dbReference>
<comment type="subcellular location">
    <subcellularLocation>
        <location evidence="2">Cytoplasm</location>
    </subcellularLocation>
</comment>
<dbReference type="OrthoDB" id="384689at2"/>
<dbReference type="Gene3D" id="3.30.300.20">
    <property type="match status" value="1"/>
</dbReference>
<comment type="function">
    <text evidence="2">One of several proteins that assist in the late maturation steps of the functional core of the 30S ribosomal subunit. Associates with free 30S ribosomal subunits (but not with 30S subunits that are part of 70S ribosomes or polysomes). Required for efficient processing of 16S rRNA. May interact with the 5'-terminal helix region of 16S rRNA.</text>
</comment>
<reference evidence="4" key="1">
    <citation type="journal article" date="2014" name="Genome Announc.">
        <title>Complete Genome Sequence of Mycoplasma canadense Strain HAZ 360_1 from Bovine Mastitic Milk in Japan.</title>
        <authorList>
            <person name="Hata E."/>
        </authorList>
    </citation>
    <scope>NUCLEOTIDE SEQUENCE [LARGE SCALE GENOMIC DNA]</scope>
    <source>
        <strain evidence="4">HAZ360_1</strain>
    </source>
</reference>
<dbReference type="InterPro" id="IPR015946">
    <property type="entry name" value="KH_dom-like_a/b"/>
</dbReference>
<dbReference type="KEGG" id="mcan:MCAN360_0512"/>
<dbReference type="Proteomes" id="UP000031641">
    <property type="component" value="Chromosome"/>
</dbReference>
<dbReference type="InterPro" id="IPR000238">
    <property type="entry name" value="RbfA"/>
</dbReference>
<keyword evidence="1 2" id="KW-0690">Ribosome biogenesis</keyword>
<keyword evidence="2" id="KW-0963">Cytoplasm</keyword>
<comment type="similarity">
    <text evidence="2">Belongs to the RbfA family.</text>
</comment>
<dbReference type="Pfam" id="PF02033">
    <property type="entry name" value="RBFA"/>
    <property type="match status" value="1"/>
</dbReference>
<comment type="subunit">
    <text evidence="2">Monomer. Binds 30S ribosomal subunits, but not 50S ribosomal subunits or 70S ribosomes.</text>
</comment>
<sequence>MNTIMHERKTQLLLELIGNSFFELKDFDVTNIAINEVILSNDGSHAKVFITLFKDKERYFEKLTSMTPFIRSVVAKSWKYKKLPELVFLIDTVEPEAARIEKILKEIK</sequence>